<dbReference type="EMBL" id="WNYA01053390">
    <property type="protein sequence ID" value="KAG8535948.1"/>
    <property type="molecule type" value="Genomic_DNA"/>
</dbReference>
<reference evidence="1" key="1">
    <citation type="thesis" date="2020" institute="ProQuest LLC" country="789 East Eisenhower Parkway, Ann Arbor, MI, USA">
        <title>Comparative Genomics and Chromosome Evolution.</title>
        <authorList>
            <person name="Mudd A.B."/>
        </authorList>
    </citation>
    <scope>NUCLEOTIDE SEQUENCE</scope>
    <source>
        <strain evidence="1">237g6f4</strain>
        <tissue evidence="1">Blood</tissue>
    </source>
</reference>
<dbReference type="Proteomes" id="UP000824782">
    <property type="component" value="Unassembled WGS sequence"/>
</dbReference>
<comment type="caution">
    <text evidence="1">The sequence shown here is derived from an EMBL/GenBank/DDBJ whole genome shotgun (WGS) entry which is preliminary data.</text>
</comment>
<name>A0AAV6YQ91_ENGPU</name>
<accession>A0AAV6YQ91</accession>
<gene>
    <name evidence="1" type="ORF">GDO81_027410</name>
</gene>
<dbReference type="AlphaFoldDB" id="A0AAV6YQ91"/>
<proteinExistence type="predicted"/>
<evidence type="ECO:0000313" key="1">
    <source>
        <dbReference type="EMBL" id="KAG8535948.1"/>
    </source>
</evidence>
<evidence type="ECO:0000313" key="2">
    <source>
        <dbReference type="Proteomes" id="UP000824782"/>
    </source>
</evidence>
<keyword evidence="2" id="KW-1185">Reference proteome</keyword>
<sequence>MRTTAGSLSKGLPPLPKFSRLIRARIGNAISVRICPRGSDHVRGSPPVPECSRLGAGGVPAAAQQRLTPSHVPQQSSECHICCCCST</sequence>
<organism evidence="1 2">
    <name type="scientific">Engystomops pustulosus</name>
    <name type="common">Tungara frog</name>
    <name type="synonym">Physalaemus pustulosus</name>
    <dbReference type="NCBI Taxonomy" id="76066"/>
    <lineage>
        <taxon>Eukaryota</taxon>
        <taxon>Metazoa</taxon>
        <taxon>Chordata</taxon>
        <taxon>Craniata</taxon>
        <taxon>Vertebrata</taxon>
        <taxon>Euteleostomi</taxon>
        <taxon>Amphibia</taxon>
        <taxon>Batrachia</taxon>
        <taxon>Anura</taxon>
        <taxon>Neobatrachia</taxon>
        <taxon>Hyloidea</taxon>
        <taxon>Leptodactylidae</taxon>
        <taxon>Leiuperinae</taxon>
        <taxon>Engystomops</taxon>
    </lineage>
</organism>
<protein>
    <submittedName>
        <fullName evidence="1">Uncharacterized protein</fullName>
    </submittedName>
</protein>